<dbReference type="Proteomes" id="UP000324222">
    <property type="component" value="Unassembled WGS sequence"/>
</dbReference>
<reference evidence="2 3" key="1">
    <citation type="submission" date="2019-05" db="EMBL/GenBank/DDBJ databases">
        <title>Another draft genome of Portunus trituberculatus and its Hox gene families provides insights of decapod evolution.</title>
        <authorList>
            <person name="Jeong J.-H."/>
            <person name="Song I."/>
            <person name="Kim S."/>
            <person name="Choi T."/>
            <person name="Kim D."/>
            <person name="Ryu S."/>
            <person name="Kim W."/>
        </authorList>
    </citation>
    <scope>NUCLEOTIDE SEQUENCE [LARGE SCALE GENOMIC DNA]</scope>
    <source>
        <tissue evidence="2">Muscle</tissue>
    </source>
</reference>
<sequence length="140" mass="14019">MSGHGRPVLKQQPEQGAQGARQGQQLRAASARPHARRDPGGVKATRECPAAPRASRATATARLQPGVGGNASSSSHQPTRSGRPPSTRYGRHGTGGGSGSSPTSASSTARTAATTIPTSRPSTPTLGCTAGSRGMSVGRA</sequence>
<feature type="compositionally biased region" description="Low complexity" evidence="1">
    <location>
        <begin position="11"/>
        <end position="32"/>
    </location>
</feature>
<comment type="caution">
    <text evidence="2">The sequence shown here is derived from an EMBL/GenBank/DDBJ whole genome shotgun (WGS) entry which is preliminary data.</text>
</comment>
<keyword evidence="3" id="KW-1185">Reference proteome</keyword>
<feature type="compositionally biased region" description="Basic and acidic residues" evidence="1">
    <location>
        <begin position="36"/>
        <end position="46"/>
    </location>
</feature>
<dbReference type="AlphaFoldDB" id="A0A5B7E3D2"/>
<protein>
    <submittedName>
        <fullName evidence="2">Uncharacterized protein</fullName>
    </submittedName>
</protein>
<accession>A0A5B7E3D2</accession>
<name>A0A5B7E3D2_PORTR</name>
<feature type="compositionally biased region" description="Low complexity" evidence="1">
    <location>
        <begin position="100"/>
        <end position="125"/>
    </location>
</feature>
<dbReference type="EMBL" id="VSRR010001797">
    <property type="protein sequence ID" value="MPC27753.1"/>
    <property type="molecule type" value="Genomic_DNA"/>
</dbReference>
<feature type="compositionally biased region" description="Polar residues" evidence="1">
    <location>
        <begin position="70"/>
        <end position="80"/>
    </location>
</feature>
<feature type="region of interest" description="Disordered" evidence="1">
    <location>
        <begin position="1"/>
        <end position="140"/>
    </location>
</feature>
<evidence type="ECO:0000313" key="3">
    <source>
        <dbReference type="Proteomes" id="UP000324222"/>
    </source>
</evidence>
<feature type="compositionally biased region" description="Low complexity" evidence="1">
    <location>
        <begin position="49"/>
        <end position="62"/>
    </location>
</feature>
<proteinExistence type="predicted"/>
<organism evidence="2 3">
    <name type="scientific">Portunus trituberculatus</name>
    <name type="common">Swimming crab</name>
    <name type="synonym">Neptunus trituberculatus</name>
    <dbReference type="NCBI Taxonomy" id="210409"/>
    <lineage>
        <taxon>Eukaryota</taxon>
        <taxon>Metazoa</taxon>
        <taxon>Ecdysozoa</taxon>
        <taxon>Arthropoda</taxon>
        <taxon>Crustacea</taxon>
        <taxon>Multicrustacea</taxon>
        <taxon>Malacostraca</taxon>
        <taxon>Eumalacostraca</taxon>
        <taxon>Eucarida</taxon>
        <taxon>Decapoda</taxon>
        <taxon>Pleocyemata</taxon>
        <taxon>Brachyura</taxon>
        <taxon>Eubrachyura</taxon>
        <taxon>Portunoidea</taxon>
        <taxon>Portunidae</taxon>
        <taxon>Portuninae</taxon>
        <taxon>Portunus</taxon>
    </lineage>
</organism>
<evidence type="ECO:0000313" key="2">
    <source>
        <dbReference type="EMBL" id="MPC27753.1"/>
    </source>
</evidence>
<gene>
    <name evidence="2" type="ORF">E2C01_020931</name>
</gene>
<evidence type="ECO:0000256" key="1">
    <source>
        <dbReference type="SAM" id="MobiDB-lite"/>
    </source>
</evidence>